<dbReference type="GO" id="GO:0006777">
    <property type="term" value="P:Mo-molybdopterin cofactor biosynthetic process"/>
    <property type="evidence" value="ECO:0007669"/>
    <property type="project" value="UniProtKB-UniRule"/>
</dbReference>
<keyword evidence="4 5" id="KW-0501">Molybdenum cofactor biosynthesis</keyword>
<dbReference type="PANTHER" id="PTHR43232:SF2">
    <property type="entry name" value="MOLYBDENUM COFACTOR BIOSYNTHESIS PROTEIN B"/>
    <property type="match status" value="1"/>
</dbReference>
<comment type="similarity">
    <text evidence="2 5">Belongs to the MoaB/Mog family.</text>
</comment>
<dbReference type="CDD" id="cd00886">
    <property type="entry name" value="MogA_MoaB"/>
    <property type="match status" value="1"/>
</dbReference>
<dbReference type="Gene3D" id="3.40.980.10">
    <property type="entry name" value="MoaB/Mog-like domain"/>
    <property type="match status" value="1"/>
</dbReference>
<dbReference type="InterPro" id="IPR013484">
    <property type="entry name" value="MoaB_proteobac"/>
</dbReference>
<dbReference type="Proteomes" id="UP001150924">
    <property type="component" value="Unassembled WGS sequence"/>
</dbReference>
<evidence type="ECO:0000256" key="5">
    <source>
        <dbReference type="PIRNR" id="PIRNR006443"/>
    </source>
</evidence>
<evidence type="ECO:0000313" key="8">
    <source>
        <dbReference type="Proteomes" id="UP001150924"/>
    </source>
</evidence>
<evidence type="ECO:0000313" key="7">
    <source>
        <dbReference type="EMBL" id="MCY1010678.1"/>
    </source>
</evidence>
<dbReference type="RefSeq" id="WP_267773719.1">
    <property type="nucleotide sequence ID" value="NZ_JAPNKE010000002.1"/>
</dbReference>
<dbReference type="NCBIfam" id="TIGR00177">
    <property type="entry name" value="molyb_syn"/>
    <property type="match status" value="1"/>
</dbReference>
<feature type="domain" description="MoaB/Mog" evidence="6">
    <location>
        <begin position="15"/>
        <end position="159"/>
    </location>
</feature>
<evidence type="ECO:0000256" key="4">
    <source>
        <dbReference type="ARBA" id="ARBA00023150"/>
    </source>
</evidence>
<dbReference type="PROSITE" id="PS01078">
    <property type="entry name" value="MOCF_BIOSYNTHESIS_1"/>
    <property type="match status" value="1"/>
</dbReference>
<organism evidence="7 8">
    <name type="scientific">Nannocystis pusilla</name>
    <dbReference type="NCBI Taxonomy" id="889268"/>
    <lineage>
        <taxon>Bacteria</taxon>
        <taxon>Pseudomonadati</taxon>
        <taxon>Myxococcota</taxon>
        <taxon>Polyangia</taxon>
        <taxon>Nannocystales</taxon>
        <taxon>Nannocystaceae</taxon>
        <taxon>Nannocystis</taxon>
    </lineage>
</organism>
<dbReference type="SMART" id="SM00852">
    <property type="entry name" value="MoCF_biosynth"/>
    <property type="match status" value="1"/>
</dbReference>
<dbReference type="EMBL" id="JAPNKE010000002">
    <property type="protein sequence ID" value="MCY1010678.1"/>
    <property type="molecule type" value="Genomic_DNA"/>
</dbReference>
<dbReference type="InterPro" id="IPR036425">
    <property type="entry name" value="MoaB/Mog-like_dom_sf"/>
</dbReference>
<accession>A0A9X3J233</accession>
<proteinExistence type="inferred from homology"/>
<dbReference type="InterPro" id="IPR012245">
    <property type="entry name" value="MoaB"/>
</dbReference>
<evidence type="ECO:0000259" key="6">
    <source>
        <dbReference type="SMART" id="SM00852"/>
    </source>
</evidence>
<dbReference type="InterPro" id="IPR008284">
    <property type="entry name" value="MoCF_biosynth_CS"/>
</dbReference>
<evidence type="ECO:0000256" key="2">
    <source>
        <dbReference type="ARBA" id="ARBA00006112"/>
    </source>
</evidence>
<keyword evidence="8" id="KW-1185">Reference proteome</keyword>
<dbReference type="InterPro" id="IPR001453">
    <property type="entry name" value="MoaB/Mog_dom"/>
</dbReference>
<comment type="caution">
    <text evidence="7">The sequence shown here is derived from an EMBL/GenBank/DDBJ whole genome shotgun (WGS) entry which is preliminary data.</text>
</comment>
<name>A0A9X3J233_9BACT</name>
<evidence type="ECO:0000256" key="1">
    <source>
        <dbReference type="ARBA" id="ARBA00005046"/>
    </source>
</evidence>
<gene>
    <name evidence="7" type="primary">moaB</name>
    <name evidence="7" type="ORF">OV079_34960</name>
</gene>
<dbReference type="AlphaFoldDB" id="A0A9X3J233"/>
<sequence length="178" mass="19468">MTTGPAREFIPVHVAVLTVSDTRTVETDTSGRLAVDRLTEAGHRVIRRAIVRDDREDIRAALQGFIDDPEVEVVITTGGTGVTPRDVTPEALAPLVTKPIPGFGELFRWLSFAEIGTSTIQSRAEAALCGTTYVFLLPGSTGAVRTAFDKILLQQLDHRHRPCNFVKLLPRIRGERPG</sequence>
<dbReference type="PANTHER" id="PTHR43232">
    <property type="entry name" value="MOLYBDENUM COFACTOR BIOSYNTHESIS PROTEIN B"/>
    <property type="match status" value="1"/>
</dbReference>
<dbReference type="GO" id="GO:0005829">
    <property type="term" value="C:cytosol"/>
    <property type="evidence" value="ECO:0007669"/>
    <property type="project" value="TreeGrafter"/>
</dbReference>
<evidence type="ECO:0000256" key="3">
    <source>
        <dbReference type="ARBA" id="ARBA00015262"/>
    </source>
</evidence>
<comment type="function">
    <text evidence="5">May be involved in the biosynthesis of molybdopterin.</text>
</comment>
<dbReference type="NCBIfam" id="TIGR02667">
    <property type="entry name" value="moaB_proteo"/>
    <property type="match status" value="1"/>
</dbReference>
<dbReference type="PIRSF" id="PIRSF006443">
    <property type="entry name" value="MoaB"/>
    <property type="match status" value="1"/>
</dbReference>
<dbReference type="Pfam" id="PF00994">
    <property type="entry name" value="MoCF_biosynth"/>
    <property type="match status" value="1"/>
</dbReference>
<reference evidence="7" key="1">
    <citation type="submission" date="2022-11" db="EMBL/GenBank/DDBJ databases">
        <title>Minimal conservation of predation-associated metabolite biosynthetic gene clusters underscores biosynthetic potential of Myxococcota including descriptions for ten novel species: Archangium lansinium sp. nov., Myxococcus landrumus sp. nov., Nannocystis bai.</title>
        <authorList>
            <person name="Ahearne A."/>
            <person name="Stevens C."/>
            <person name="Phillips K."/>
        </authorList>
    </citation>
    <scope>NUCLEOTIDE SEQUENCE</scope>
    <source>
        <strain evidence="7">Na p29</strain>
    </source>
</reference>
<comment type="pathway">
    <text evidence="1 5">Cofactor biosynthesis; molybdopterin biosynthesis.</text>
</comment>
<dbReference type="SUPFAM" id="SSF53218">
    <property type="entry name" value="Molybdenum cofactor biosynthesis proteins"/>
    <property type="match status" value="1"/>
</dbReference>
<protein>
    <recommendedName>
        <fullName evidence="3 5">Molybdenum cofactor biosynthesis protein B</fullName>
    </recommendedName>
</protein>